<dbReference type="PATRIC" id="fig|189381.10.peg.2239"/>
<dbReference type="RefSeq" id="WP_048004780.1">
    <property type="nucleotide sequence ID" value="NZ_CP047095.1"/>
</dbReference>
<evidence type="ECO:0000313" key="1">
    <source>
        <dbReference type="EMBL" id="KZE50551.1"/>
    </source>
</evidence>
<protein>
    <submittedName>
        <fullName evidence="1">Uncharacterized protein</fullName>
    </submittedName>
</protein>
<name>A0A0J5SVP2_9BACI</name>
<dbReference type="EMBL" id="LQQY01000010">
    <property type="protein sequence ID" value="KZE50551.1"/>
    <property type="molecule type" value="Genomic_DNA"/>
</dbReference>
<dbReference type="AlphaFoldDB" id="A0A0J5SVP2"/>
<evidence type="ECO:0000313" key="2">
    <source>
        <dbReference type="Proteomes" id="UP000076510"/>
    </source>
</evidence>
<reference evidence="2" key="1">
    <citation type="submission" date="2016-01" db="EMBL/GenBank/DDBJ databases">
        <title>Whole genome sequencing of Bhargavaea cecembensis T14.</title>
        <authorList>
            <person name="Hong K.W."/>
        </authorList>
    </citation>
    <scope>NUCLEOTIDE SEQUENCE [LARGE SCALE GENOMIC DNA]</scope>
    <source>
        <strain evidence="2">M19</strain>
    </source>
</reference>
<proteinExistence type="predicted"/>
<gene>
    <name evidence="1" type="ORF">AV649_17710</name>
</gene>
<accession>A0A0J5SVP2</accession>
<comment type="caution">
    <text evidence="1">The sequence shown here is derived from an EMBL/GenBank/DDBJ whole genome shotgun (WGS) entry which is preliminary data.</text>
</comment>
<organism evidence="1 2">
    <name type="scientific">Rossellomorea marisflavi</name>
    <dbReference type="NCBI Taxonomy" id="189381"/>
    <lineage>
        <taxon>Bacteria</taxon>
        <taxon>Bacillati</taxon>
        <taxon>Bacillota</taxon>
        <taxon>Bacilli</taxon>
        <taxon>Bacillales</taxon>
        <taxon>Bacillaceae</taxon>
        <taxon>Rossellomorea</taxon>
    </lineage>
</organism>
<dbReference type="Proteomes" id="UP000076510">
    <property type="component" value="Unassembled WGS sequence"/>
</dbReference>
<sequence length="515" mass="57800">MKEKLKVLGIPMALVILMIGGMFLHQLLKVKEPPQKDWSRSVYLDQSYKDRPQLFRGSGDLFVSSGGEIQELNVKEGLRVEEKLKLDVDVSGSYPYWTDGKKVIYYEDTKLVSYAGGKNSVLSEGITGLQTSENRVYYWTGGTLYEMDPQTEDAGKLHSFQQEIDRVTIGKDGDSVVQTKADDTHVQFHYIDKEHHVSAPFLLLEKNSSKQVENATYEIADGQLTLFYSETARSQGQLTTATYKVNLPVDKVGDELQKPEKIRFVNADNGLDLESPGDIQLAEIDGKATLLLTAEGQEIGDFNAIALYKAVPNEDGSYQAFRLNTTRHLTQSPLPLSDNEVVWFNYNGGTYELYGASQNDEVTQSSLHWTKASVKEALLNGTLMLFSSLVTGLTSFYWVLPSLFILILLNIFKPNVLEKEGISMAEYVTILIFLIMPFTYTGKAMGDYFHQVAPGFLSFNGSGYAVMIVISLLTALVWKFGRNEEWGPFAGVFYFMGTYILLYISLIGPYMFNLF</sequence>
<dbReference type="OrthoDB" id="2444734at2"/>